<dbReference type="InterPro" id="IPR024551">
    <property type="entry name" value="AspAT_Ic"/>
</dbReference>
<dbReference type="SUPFAM" id="SSF53383">
    <property type="entry name" value="PLP-dependent transferases"/>
    <property type="match status" value="1"/>
</dbReference>
<dbReference type="Gene3D" id="3.40.640.10">
    <property type="entry name" value="Type I PLP-dependent aspartate aminotransferase-like (Major domain)"/>
    <property type="match status" value="1"/>
</dbReference>
<dbReference type="RefSeq" id="WP_039207677.1">
    <property type="nucleotide sequence ID" value="NZ_JTJZ01000015.1"/>
</dbReference>
<dbReference type="EMBL" id="JTJZ01000015">
    <property type="protein sequence ID" value="KHS53548.1"/>
    <property type="molecule type" value="Genomic_DNA"/>
</dbReference>
<keyword evidence="2" id="KW-1185">Reference proteome</keyword>
<dbReference type="GO" id="GO:0004069">
    <property type="term" value="F:L-aspartate:2-oxoglutarate aminotransferase activity"/>
    <property type="evidence" value="ECO:0007669"/>
    <property type="project" value="InterPro"/>
</dbReference>
<evidence type="ECO:0000313" key="1">
    <source>
        <dbReference type="EMBL" id="KHS53548.1"/>
    </source>
</evidence>
<dbReference type="Pfam" id="PF12897">
    <property type="entry name" value="Asp_aminotransf"/>
    <property type="match status" value="1"/>
</dbReference>
<reference evidence="1 2" key="1">
    <citation type="submission" date="2014-11" db="EMBL/GenBank/DDBJ databases">
        <title>Draft Genome Sequence of Brevibacterium linens AE038-8.</title>
        <authorList>
            <person name="Maizel D."/>
            <person name="Utturkar S.M."/>
            <person name="Brown S.D."/>
            <person name="Ferrero M."/>
            <person name="Rosen B.P."/>
        </authorList>
    </citation>
    <scope>NUCLEOTIDE SEQUENCE [LARGE SCALE GENOMIC DNA]</scope>
    <source>
        <strain evidence="1 2">AE038-8</strain>
    </source>
</reference>
<dbReference type="OrthoDB" id="9802328at2"/>
<evidence type="ECO:0000313" key="2">
    <source>
        <dbReference type="Proteomes" id="UP000031488"/>
    </source>
</evidence>
<dbReference type="PANTHER" id="PTHR43799:SF1">
    <property type="entry name" value="ASPARTATE AMINOTRANSFERASE"/>
    <property type="match status" value="1"/>
</dbReference>
<proteinExistence type="predicted"/>
<dbReference type="InterPro" id="IPR015421">
    <property type="entry name" value="PyrdxlP-dep_Trfase_major"/>
</dbReference>
<dbReference type="InterPro" id="IPR015424">
    <property type="entry name" value="PyrdxlP-dep_Trfase"/>
</dbReference>
<protein>
    <submittedName>
        <fullName evidence="1">Putative transcriptional regulator, GntR family</fullName>
    </submittedName>
</protein>
<comment type="caution">
    <text evidence="1">The sequence shown here is derived from an EMBL/GenBank/DDBJ whole genome shotgun (WGS) entry which is preliminary data.</text>
</comment>
<dbReference type="CDD" id="cd00609">
    <property type="entry name" value="AAT_like"/>
    <property type="match status" value="1"/>
</dbReference>
<dbReference type="InterPro" id="IPR015422">
    <property type="entry name" value="PyrdxlP-dep_Trfase_small"/>
</dbReference>
<sequence>MSAPSDLQSKLDEASAAYEEFASRGLALDITRGKPAPEQLDLAADLLTAVSDDDCFSPGGVDTRNYGGLDGLIELREIFAPLLKVPAEQLLAGGNASLTFMAQALTFALMHGTAIDDRPWGQGPHKLLCPVPGYDRHFTLAESLGFELLTIPMDDEGPIISEAQRLAEDPAVKGMWLVPMYSNPTGITITEARARELAAMPTAAPDFTLLWDNAYGVHHLRENHPDNLDILSLCAEAGHPERAWIFASTSKITHAGAGVSFFAGGPATVDWMRANLGNVAIGPDKINQLRHVRFFSDSAGVEAHMRKHAEIIAPKFEAVLTALEDGLGADELAQWTSPDGGYFITLTTMEGIADRVVKLAGEAGVKLTPAGATHPYGLDPHNNVIRIAPTMPTLNEVELAAKGLVACVRLASYEKLLAG</sequence>
<accession>A0A0B9A4A6</accession>
<dbReference type="Proteomes" id="UP000031488">
    <property type="component" value="Unassembled WGS sequence"/>
</dbReference>
<gene>
    <name evidence="1" type="ORF">AE0388_1036</name>
</gene>
<dbReference type="PATRIC" id="fig|1703.6.peg.922"/>
<dbReference type="AlphaFoldDB" id="A0A0B9A4A6"/>
<dbReference type="Gene3D" id="3.90.1150.10">
    <property type="entry name" value="Aspartate Aminotransferase, domain 1"/>
    <property type="match status" value="1"/>
</dbReference>
<dbReference type="PANTHER" id="PTHR43799">
    <property type="entry name" value="AMINOTRANSFERASE, PUTATIVE-RELATED"/>
    <property type="match status" value="1"/>
</dbReference>
<organism evidence="1 2">
    <name type="scientific">Brevibacterium linens</name>
    <dbReference type="NCBI Taxonomy" id="1703"/>
    <lineage>
        <taxon>Bacteria</taxon>
        <taxon>Bacillati</taxon>
        <taxon>Actinomycetota</taxon>
        <taxon>Actinomycetes</taxon>
        <taxon>Micrococcales</taxon>
        <taxon>Brevibacteriaceae</taxon>
        <taxon>Brevibacterium</taxon>
    </lineage>
</organism>
<name>A0A0B9A4A6_BRELN</name>